<dbReference type="PANTHER" id="PTHR22754:SF32">
    <property type="entry name" value="DISCO-INTERACTING PROTEIN 2"/>
    <property type="match status" value="1"/>
</dbReference>
<comment type="caution">
    <text evidence="3">The sequence shown here is derived from an EMBL/GenBank/DDBJ whole genome shotgun (WGS) entry which is preliminary data.</text>
</comment>
<protein>
    <recommendedName>
        <fullName evidence="2">AMP-dependent synthetase/ligase domain-containing protein</fullName>
    </recommendedName>
</protein>
<comment type="similarity">
    <text evidence="1">Belongs to the ATP-dependent AMP-binding enzyme family.</text>
</comment>
<reference evidence="3 4" key="1">
    <citation type="journal article" date="2019" name="Int. J. Syst. Evol. Microbiol.">
        <title>The Global Catalogue of Microorganisms (GCM) 10K type strain sequencing project: providing services to taxonomists for standard genome sequencing and annotation.</title>
        <authorList>
            <consortium name="The Broad Institute Genomics Platform"/>
            <consortium name="The Broad Institute Genome Sequencing Center for Infectious Disease"/>
            <person name="Wu L."/>
            <person name="Ma J."/>
        </authorList>
    </citation>
    <scope>NUCLEOTIDE SEQUENCE [LARGE SCALE GENOMIC DNA]</scope>
    <source>
        <strain evidence="3 4">JCM 15503</strain>
    </source>
</reference>
<dbReference type="EMBL" id="BAAAEW010000026">
    <property type="protein sequence ID" value="GAA0759944.1"/>
    <property type="molecule type" value="Genomic_DNA"/>
</dbReference>
<feature type="domain" description="AMP-dependent synthetase/ligase" evidence="2">
    <location>
        <begin position="4"/>
        <end position="295"/>
    </location>
</feature>
<dbReference type="InterPro" id="IPR045851">
    <property type="entry name" value="AMP-bd_C_sf"/>
</dbReference>
<evidence type="ECO:0000259" key="2">
    <source>
        <dbReference type="Pfam" id="PF00501"/>
    </source>
</evidence>
<dbReference type="InterPro" id="IPR000873">
    <property type="entry name" value="AMP-dep_synth/lig_dom"/>
</dbReference>
<dbReference type="Gene3D" id="3.40.50.12780">
    <property type="entry name" value="N-terminal domain of ligase-like"/>
    <property type="match status" value="1"/>
</dbReference>
<dbReference type="Pfam" id="PF00501">
    <property type="entry name" value="AMP-binding"/>
    <property type="match status" value="1"/>
</dbReference>
<dbReference type="Gene3D" id="3.30.300.30">
    <property type="match status" value="1"/>
</dbReference>
<accession>A0ABN1KAD2</accession>
<name>A0ABN1KAD2_9BURK</name>
<sequence>MAAPGAVVGLLHQSGPALVLDWLAALAAGFKPLMMQYPTKKQSFQYWSESVSNTMALAEVSLLLVDTHCGGLLENSSVSTLCIPDPGIDHQTAAPIEVIEQFSILQLSSGTTGHRKAMEFTSQNLHKHVHDYNEDLRLMPESDVIVSWLPLYHDMGYVACFVMPLLLKIPVVMMDPMIWVANPVMLFDAIENHHGTICYMPNFGYEIMSKATPRNLPSMKRWVSCSEPVSPETCRKFVAHLNIPETLISPCYAMAENIFAVALGRGISTLKIGATEVISCGPTISGVKIKLVDGEVYVKSPTSLINYVGTSDIRDEDGYYPTGDLGVMQSGQVYITGRKGDLLIQAGKKFMLSDIDLAVNRLDPSIKGRSAAIQIPDPRLGTQKACILVEDSRFFQKSNGKELAEGIKDILGLEQVEVRHVPPRFLTKTSSGKFNRKKCAQHWLQVEQARAQASAENGGDATEELRKTFPSVDWDLPCVEVLDSLSITVLRLIISDANIAFHREWSLNRYVQALGKEGKTRDDDHSQQEFRIVSLADSGVIKSITEAHLEELSRRLGLRVTFEHVCLPPSPIILSDLIFQEYFMPRANSEHFSVINRHLNKLRNASVIVVDDTAELFYPPTQVYTVLSHNFERDAKADLVTTRWQRYPENHHLLPLTIASGCDIPFNHYNNTQSLLSEYLNTPIFRICQIPEFSEFTGDWDYKIETGKETLRGDLSVDPDVFVDHIESLLKRQGQSVRRFPISQRNQLDVVDLAHYCSHYASKESIDKLISTYSRFCIVGKTASAPYIRKKIELENKSYIYAPSYAPEVIGPLKDQFDCALSVGAMGGFKVDVPIAGIMRTGSRWNTLNLSDPNLANLKYSETAGASPPSGSDWFYDFKPERRATLSKVKVARENRNDYTRELKVKRELEKKMRDEAKAVNQLKRAARLAK</sequence>
<organism evidence="3 4">
    <name type="scientific">Ideonella azotifigens</name>
    <dbReference type="NCBI Taxonomy" id="513160"/>
    <lineage>
        <taxon>Bacteria</taxon>
        <taxon>Pseudomonadati</taxon>
        <taxon>Pseudomonadota</taxon>
        <taxon>Betaproteobacteria</taxon>
        <taxon>Burkholderiales</taxon>
        <taxon>Sphaerotilaceae</taxon>
        <taxon>Ideonella</taxon>
    </lineage>
</organism>
<dbReference type="Proteomes" id="UP001500279">
    <property type="component" value="Unassembled WGS sequence"/>
</dbReference>
<dbReference type="InterPro" id="IPR042099">
    <property type="entry name" value="ANL_N_sf"/>
</dbReference>
<proteinExistence type="inferred from homology"/>
<gene>
    <name evidence="3" type="ORF">GCM10009107_41890</name>
</gene>
<evidence type="ECO:0000313" key="4">
    <source>
        <dbReference type="Proteomes" id="UP001500279"/>
    </source>
</evidence>
<evidence type="ECO:0000256" key="1">
    <source>
        <dbReference type="ARBA" id="ARBA00006432"/>
    </source>
</evidence>
<evidence type="ECO:0000313" key="3">
    <source>
        <dbReference type="EMBL" id="GAA0759944.1"/>
    </source>
</evidence>
<keyword evidence="4" id="KW-1185">Reference proteome</keyword>
<dbReference type="PANTHER" id="PTHR22754">
    <property type="entry name" value="DISCO-INTERACTING PROTEIN 2 DIP2 -RELATED"/>
    <property type="match status" value="1"/>
</dbReference>
<dbReference type="SUPFAM" id="SSF56801">
    <property type="entry name" value="Acetyl-CoA synthetase-like"/>
    <property type="match status" value="1"/>
</dbReference>